<comment type="caution">
    <text evidence="1">The sequence shown here is derived from an EMBL/GenBank/DDBJ whole genome shotgun (WGS) entry which is preliminary data.</text>
</comment>
<name>A0ACB0JJN0_TRIPR</name>
<gene>
    <name evidence="1" type="ORF">MILVUS5_LOCUS13292</name>
</gene>
<keyword evidence="2" id="KW-1185">Reference proteome</keyword>
<organism evidence="1 2">
    <name type="scientific">Trifolium pratense</name>
    <name type="common">Red clover</name>
    <dbReference type="NCBI Taxonomy" id="57577"/>
    <lineage>
        <taxon>Eukaryota</taxon>
        <taxon>Viridiplantae</taxon>
        <taxon>Streptophyta</taxon>
        <taxon>Embryophyta</taxon>
        <taxon>Tracheophyta</taxon>
        <taxon>Spermatophyta</taxon>
        <taxon>Magnoliopsida</taxon>
        <taxon>eudicotyledons</taxon>
        <taxon>Gunneridae</taxon>
        <taxon>Pentapetalae</taxon>
        <taxon>rosids</taxon>
        <taxon>fabids</taxon>
        <taxon>Fabales</taxon>
        <taxon>Fabaceae</taxon>
        <taxon>Papilionoideae</taxon>
        <taxon>50 kb inversion clade</taxon>
        <taxon>NPAAA clade</taxon>
        <taxon>Hologalegina</taxon>
        <taxon>IRL clade</taxon>
        <taxon>Trifolieae</taxon>
        <taxon>Trifolium</taxon>
    </lineage>
</organism>
<protein>
    <submittedName>
        <fullName evidence="1">Uncharacterized protein</fullName>
    </submittedName>
</protein>
<evidence type="ECO:0000313" key="1">
    <source>
        <dbReference type="EMBL" id="CAJ2644203.1"/>
    </source>
</evidence>
<sequence length="78" mass="9300">MVRENTIDSFFKRKNRENVESVDKDEQRIEPSSVQLAQPPPCKAPRIEQERINIDIDYICMTILALKNTYMFLNFLYM</sequence>
<accession>A0ACB0JJN0</accession>
<dbReference type="Proteomes" id="UP001177021">
    <property type="component" value="Unassembled WGS sequence"/>
</dbReference>
<dbReference type="EMBL" id="CASHSV030000034">
    <property type="protein sequence ID" value="CAJ2644203.1"/>
    <property type="molecule type" value="Genomic_DNA"/>
</dbReference>
<proteinExistence type="predicted"/>
<reference evidence="1" key="1">
    <citation type="submission" date="2023-10" db="EMBL/GenBank/DDBJ databases">
        <authorList>
            <person name="Rodriguez Cubillos JULIANA M."/>
            <person name="De Vega J."/>
        </authorList>
    </citation>
    <scope>NUCLEOTIDE SEQUENCE</scope>
</reference>
<evidence type="ECO:0000313" key="2">
    <source>
        <dbReference type="Proteomes" id="UP001177021"/>
    </source>
</evidence>